<name>A0AAD9QAF1_ACRCE</name>
<dbReference type="EMBL" id="JARQWQ010000048">
    <property type="protein sequence ID" value="KAK2557699.1"/>
    <property type="molecule type" value="Genomic_DNA"/>
</dbReference>
<proteinExistence type="predicted"/>
<dbReference type="AlphaFoldDB" id="A0AAD9QAF1"/>
<protein>
    <submittedName>
        <fullName evidence="1">Uncharacterized protein</fullName>
    </submittedName>
</protein>
<organism evidence="1 2">
    <name type="scientific">Acropora cervicornis</name>
    <name type="common">Staghorn coral</name>
    <dbReference type="NCBI Taxonomy" id="6130"/>
    <lineage>
        <taxon>Eukaryota</taxon>
        <taxon>Metazoa</taxon>
        <taxon>Cnidaria</taxon>
        <taxon>Anthozoa</taxon>
        <taxon>Hexacorallia</taxon>
        <taxon>Scleractinia</taxon>
        <taxon>Astrocoeniina</taxon>
        <taxon>Acroporidae</taxon>
        <taxon>Acropora</taxon>
    </lineage>
</organism>
<reference evidence="1" key="2">
    <citation type="journal article" date="2023" name="Science">
        <title>Genomic signatures of disease resistance in endangered staghorn corals.</title>
        <authorList>
            <person name="Vollmer S.V."/>
            <person name="Selwyn J.D."/>
            <person name="Despard B.A."/>
            <person name="Roesel C.L."/>
        </authorList>
    </citation>
    <scope>NUCLEOTIDE SEQUENCE</scope>
    <source>
        <strain evidence="1">K2</strain>
    </source>
</reference>
<evidence type="ECO:0000313" key="1">
    <source>
        <dbReference type="EMBL" id="KAK2557699.1"/>
    </source>
</evidence>
<accession>A0AAD9QAF1</accession>
<comment type="caution">
    <text evidence="1">The sequence shown here is derived from an EMBL/GenBank/DDBJ whole genome shotgun (WGS) entry which is preliminary data.</text>
</comment>
<keyword evidence="2" id="KW-1185">Reference proteome</keyword>
<sequence length="216" mass="24984">MASEPGVEVKDVLYLWDPALTNISAFKVVLTAPSKCLFSGHCVSPVRHVFVNYDKIMDLRAGMESLKRNGTPFLRQLLHPSLSKFVEFRRDKVLGKWNYQNIKTVEMELLHVKLHEELKSIFLQVQISYKRFPFVTSLTQQKSSWPTVLLLPPRFGTTIPSLASESKDLKQSLQRNKQKKQLKSNVKFHCKKCRSKYVDKCISMITQQSPVFKQKL</sequence>
<dbReference type="Proteomes" id="UP001249851">
    <property type="component" value="Unassembled WGS sequence"/>
</dbReference>
<reference evidence="1" key="1">
    <citation type="journal article" date="2023" name="G3 (Bethesda)">
        <title>Whole genome assembly and annotation of the endangered Caribbean coral Acropora cervicornis.</title>
        <authorList>
            <person name="Selwyn J.D."/>
            <person name="Vollmer S.V."/>
        </authorList>
    </citation>
    <scope>NUCLEOTIDE SEQUENCE</scope>
    <source>
        <strain evidence="1">K2</strain>
    </source>
</reference>
<evidence type="ECO:0000313" key="2">
    <source>
        <dbReference type="Proteomes" id="UP001249851"/>
    </source>
</evidence>
<gene>
    <name evidence="1" type="ORF">P5673_020062</name>
</gene>